<gene>
    <name evidence="1" type="ORF">OXX778_LOCUS17074</name>
</gene>
<evidence type="ECO:0000313" key="1">
    <source>
        <dbReference type="EMBL" id="CAF1014791.1"/>
    </source>
</evidence>
<sequence length="69" mass="8115">MEKVEYLDPEKSIALFQQYKLHKVTENANGTIRWRCQQCKSISITVDSDENIIRNPTKHSKHIQNVCQK</sequence>
<organism evidence="1 2">
    <name type="scientific">Brachionus calyciflorus</name>
    <dbReference type="NCBI Taxonomy" id="104777"/>
    <lineage>
        <taxon>Eukaryota</taxon>
        <taxon>Metazoa</taxon>
        <taxon>Spiralia</taxon>
        <taxon>Gnathifera</taxon>
        <taxon>Rotifera</taxon>
        <taxon>Eurotatoria</taxon>
        <taxon>Monogononta</taxon>
        <taxon>Pseudotrocha</taxon>
        <taxon>Ploima</taxon>
        <taxon>Brachionidae</taxon>
        <taxon>Brachionus</taxon>
    </lineage>
</organism>
<name>A0A814HYF5_9BILA</name>
<dbReference type="Proteomes" id="UP000663879">
    <property type="component" value="Unassembled WGS sequence"/>
</dbReference>
<proteinExistence type="predicted"/>
<accession>A0A814HYF5</accession>
<keyword evidence="2" id="KW-1185">Reference proteome</keyword>
<dbReference type="AlphaFoldDB" id="A0A814HYF5"/>
<evidence type="ECO:0008006" key="3">
    <source>
        <dbReference type="Google" id="ProtNLM"/>
    </source>
</evidence>
<dbReference type="EMBL" id="CAJNOC010004248">
    <property type="protein sequence ID" value="CAF1014791.1"/>
    <property type="molecule type" value="Genomic_DNA"/>
</dbReference>
<comment type="caution">
    <text evidence="1">The sequence shown here is derived from an EMBL/GenBank/DDBJ whole genome shotgun (WGS) entry which is preliminary data.</text>
</comment>
<evidence type="ECO:0000313" key="2">
    <source>
        <dbReference type="Proteomes" id="UP000663879"/>
    </source>
</evidence>
<protein>
    <recommendedName>
        <fullName evidence="3">FLYWCH-type domain-containing protein</fullName>
    </recommendedName>
</protein>
<reference evidence="1" key="1">
    <citation type="submission" date="2021-02" db="EMBL/GenBank/DDBJ databases">
        <authorList>
            <person name="Nowell W R."/>
        </authorList>
    </citation>
    <scope>NUCLEOTIDE SEQUENCE</scope>
    <source>
        <strain evidence="1">Ploen Becks lab</strain>
    </source>
</reference>